<evidence type="ECO:0000259" key="4">
    <source>
        <dbReference type="PROSITE" id="PS01031"/>
    </source>
</evidence>
<dbReference type="CDD" id="cd06526">
    <property type="entry name" value="metazoan_ACD"/>
    <property type="match status" value="1"/>
</dbReference>
<feature type="region of interest" description="Disordered" evidence="3">
    <location>
        <begin position="152"/>
        <end position="211"/>
    </location>
</feature>
<feature type="domain" description="SHSP" evidence="4">
    <location>
        <begin position="64"/>
        <end position="173"/>
    </location>
</feature>
<sequence>MSWVLVPVGMKDFGYFDRQRDMFSDWLHLFDDSWRGLGMEDSVRRFDSELDRVRDEMHRMDVQPVELDVRHPFIVDPEGNHKFSLRFNCSQFKPEEIEVKTLDKKLKVHAKHVQEDEGRKITQEFTREFTLPENVDPNKLKSHLSEDGVLQIEAPVPPPPEPKTPKEIMIPIEHLESKTKPKEAKDESKEGKEEPKGATEEPKEGTSEKKE</sequence>
<evidence type="ECO:0000256" key="2">
    <source>
        <dbReference type="RuleBase" id="RU003616"/>
    </source>
</evidence>
<dbReference type="GO" id="GO:0005634">
    <property type="term" value="C:nucleus"/>
    <property type="evidence" value="ECO:0007669"/>
    <property type="project" value="TreeGrafter"/>
</dbReference>
<dbReference type="GO" id="GO:0042026">
    <property type="term" value="P:protein refolding"/>
    <property type="evidence" value="ECO:0007669"/>
    <property type="project" value="TreeGrafter"/>
</dbReference>
<dbReference type="InterPro" id="IPR008978">
    <property type="entry name" value="HSP20-like_chaperone"/>
</dbReference>
<dbReference type="Gene3D" id="2.60.40.790">
    <property type="match status" value="1"/>
</dbReference>
<dbReference type="PANTHER" id="PTHR45640">
    <property type="entry name" value="HEAT SHOCK PROTEIN HSP-12.2-RELATED"/>
    <property type="match status" value="1"/>
</dbReference>
<keyword evidence="5" id="KW-0346">Stress response</keyword>
<dbReference type="SUPFAM" id="SSF49764">
    <property type="entry name" value="HSP20-like chaperones"/>
    <property type="match status" value="1"/>
</dbReference>
<evidence type="ECO:0000256" key="1">
    <source>
        <dbReference type="PROSITE-ProRule" id="PRU00285"/>
    </source>
</evidence>
<organism evidence="5">
    <name type="scientific">Ruditapes philippinarum</name>
    <name type="common">Japanese carpet shell</name>
    <name type="synonym">Venerupis philippinarum</name>
    <dbReference type="NCBI Taxonomy" id="129788"/>
    <lineage>
        <taxon>Eukaryota</taxon>
        <taxon>Metazoa</taxon>
        <taxon>Spiralia</taxon>
        <taxon>Lophotrochozoa</taxon>
        <taxon>Mollusca</taxon>
        <taxon>Bivalvia</taxon>
        <taxon>Autobranchia</taxon>
        <taxon>Heteroconchia</taxon>
        <taxon>Euheterodonta</taxon>
        <taxon>Imparidentia</taxon>
        <taxon>Neoheterodontei</taxon>
        <taxon>Venerida</taxon>
        <taxon>Veneroidea</taxon>
        <taxon>Veneridae</taxon>
        <taxon>Ruditapes</taxon>
    </lineage>
</organism>
<dbReference type="PANTHER" id="PTHR45640:SF26">
    <property type="entry name" value="RE23625P"/>
    <property type="match status" value="1"/>
</dbReference>
<evidence type="ECO:0000256" key="3">
    <source>
        <dbReference type="SAM" id="MobiDB-lite"/>
    </source>
</evidence>
<dbReference type="AlphaFoldDB" id="C8CBN5"/>
<dbReference type="PROSITE" id="PS01031">
    <property type="entry name" value="SHSP"/>
    <property type="match status" value="1"/>
</dbReference>
<comment type="similarity">
    <text evidence="1 2">Belongs to the small heat shock protein (HSP20) family.</text>
</comment>
<dbReference type="InterPro" id="IPR001436">
    <property type="entry name" value="Alpha-crystallin/sHSP_animal"/>
</dbReference>
<dbReference type="GO" id="GO:0051082">
    <property type="term" value="F:unfolded protein binding"/>
    <property type="evidence" value="ECO:0007669"/>
    <property type="project" value="TreeGrafter"/>
</dbReference>
<dbReference type="Pfam" id="PF00011">
    <property type="entry name" value="HSP20"/>
    <property type="match status" value="1"/>
</dbReference>
<dbReference type="PRINTS" id="PR00299">
    <property type="entry name" value="ACRYSTALLIN"/>
</dbReference>
<dbReference type="GO" id="GO:0009408">
    <property type="term" value="P:response to heat"/>
    <property type="evidence" value="ECO:0007669"/>
    <property type="project" value="TreeGrafter"/>
</dbReference>
<dbReference type="InterPro" id="IPR002068">
    <property type="entry name" value="A-crystallin/Hsp20_dom"/>
</dbReference>
<protein>
    <submittedName>
        <fullName evidence="5">Heat shock protein 22 isoform 2</fullName>
    </submittedName>
</protein>
<name>C8CBN5_RUDPH</name>
<evidence type="ECO:0000313" key="5">
    <source>
        <dbReference type="EMBL" id="ACU83232.1"/>
    </source>
</evidence>
<feature type="compositionally biased region" description="Basic and acidic residues" evidence="3">
    <location>
        <begin position="173"/>
        <end position="211"/>
    </location>
</feature>
<dbReference type="EMBL" id="GQ384408">
    <property type="protein sequence ID" value="ACU83232.1"/>
    <property type="molecule type" value="mRNA"/>
</dbReference>
<reference evidence="5" key="1">
    <citation type="journal article" date="2010" name="Cell Stress Chaperones">
        <title>Identification of two small heat shock proteins with different response profile to cadmium and pathogen stresses in Venerupis philippinarum.</title>
        <authorList>
            <person name="Li C."/>
            <person name="Wang L."/>
            <person name="Ning X."/>
            <person name="Chen A."/>
            <person name="Zhang L."/>
            <person name="Qin S."/>
            <person name="Wu H."/>
            <person name="Zhao J."/>
        </authorList>
    </citation>
    <scope>NUCLEOTIDE SEQUENCE</scope>
</reference>
<accession>C8CBN5</accession>
<proteinExistence type="evidence at transcript level"/>
<dbReference type="GO" id="GO:0005737">
    <property type="term" value="C:cytoplasm"/>
    <property type="evidence" value="ECO:0007669"/>
    <property type="project" value="TreeGrafter"/>
</dbReference>